<dbReference type="InterPro" id="IPR010036">
    <property type="entry name" value="MDP_1_eu_arc"/>
</dbReference>
<evidence type="ECO:0000313" key="1">
    <source>
        <dbReference type="EMBL" id="OXA61853.1"/>
    </source>
</evidence>
<sequence>MGSQPPQKPGLVVFDLDYTLWPFWVDTHVTPPFFLKGPNIVDSDGQTVKHYLEVPQVLEFLKNEGIPIAAASRTSEISGANQLLDLFGWDKFQRETGLPYTSMIFFDDEERNIRDLSKVGVHCVFVKKGVDMKLVKDALLEFPKKFHPHTK</sequence>
<dbReference type="OMA" id="GVWAWRK"/>
<dbReference type="PANTHER" id="PTHR17901:SF14">
    <property type="entry name" value="MAGNESIUM-DEPENDENT PHOSPHATASE 1"/>
    <property type="match status" value="1"/>
</dbReference>
<reference evidence="1 2" key="1">
    <citation type="submission" date="2015-12" db="EMBL/GenBank/DDBJ databases">
        <title>The genome of Folsomia candida.</title>
        <authorList>
            <person name="Faddeeva A."/>
            <person name="Derks M.F."/>
            <person name="Anvar Y."/>
            <person name="Smit S."/>
            <person name="Van Straalen N."/>
            <person name="Roelofs D."/>
        </authorList>
    </citation>
    <scope>NUCLEOTIDE SEQUENCE [LARGE SCALE GENOMIC DNA]</scope>
    <source>
        <strain evidence="1 2">VU population</strain>
        <tissue evidence="1">Whole body</tissue>
    </source>
</reference>
<evidence type="ECO:0000313" key="2">
    <source>
        <dbReference type="Proteomes" id="UP000198287"/>
    </source>
</evidence>
<organism evidence="1 2">
    <name type="scientific">Folsomia candida</name>
    <name type="common">Springtail</name>
    <dbReference type="NCBI Taxonomy" id="158441"/>
    <lineage>
        <taxon>Eukaryota</taxon>
        <taxon>Metazoa</taxon>
        <taxon>Ecdysozoa</taxon>
        <taxon>Arthropoda</taxon>
        <taxon>Hexapoda</taxon>
        <taxon>Collembola</taxon>
        <taxon>Entomobryomorpha</taxon>
        <taxon>Isotomoidea</taxon>
        <taxon>Isotomidae</taxon>
        <taxon>Proisotominae</taxon>
        <taxon>Folsomia</taxon>
    </lineage>
</organism>
<dbReference type="EMBL" id="LNIX01000001">
    <property type="protein sequence ID" value="OXA61853.1"/>
    <property type="molecule type" value="Genomic_DNA"/>
</dbReference>
<dbReference type="Pfam" id="PF12689">
    <property type="entry name" value="Acid_PPase"/>
    <property type="match status" value="1"/>
</dbReference>
<gene>
    <name evidence="1" type="ORF">Fcan01_02650</name>
</gene>
<dbReference type="SUPFAM" id="SSF56784">
    <property type="entry name" value="HAD-like"/>
    <property type="match status" value="1"/>
</dbReference>
<name>A0A226EW73_FOLCA</name>
<protein>
    <submittedName>
        <fullName evidence="1">Magnesium-dependent phosphatase 1</fullName>
    </submittedName>
</protein>
<dbReference type="NCBIfam" id="TIGR01685">
    <property type="entry name" value="MDP-1"/>
    <property type="match status" value="1"/>
</dbReference>
<dbReference type="InterPro" id="IPR036412">
    <property type="entry name" value="HAD-like_sf"/>
</dbReference>
<accession>A0A226EW73</accession>
<dbReference type="OrthoDB" id="2865258at2759"/>
<dbReference type="InterPro" id="IPR023214">
    <property type="entry name" value="HAD_sf"/>
</dbReference>
<dbReference type="STRING" id="158441.A0A226EW73"/>
<dbReference type="PANTHER" id="PTHR17901">
    <property type="entry name" value="MAGNESIUM-DEPENDENT PHOSPHATASE 1 MDP1"/>
    <property type="match status" value="1"/>
</dbReference>
<dbReference type="Gene3D" id="3.40.50.1000">
    <property type="entry name" value="HAD superfamily/HAD-like"/>
    <property type="match status" value="2"/>
</dbReference>
<comment type="caution">
    <text evidence="1">The sequence shown here is derived from an EMBL/GenBank/DDBJ whole genome shotgun (WGS) entry which is preliminary data.</text>
</comment>
<dbReference type="Proteomes" id="UP000198287">
    <property type="component" value="Unassembled WGS sequence"/>
</dbReference>
<keyword evidence="2" id="KW-1185">Reference proteome</keyword>
<dbReference type="GO" id="GO:0003993">
    <property type="term" value="F:acid phosphatase activity"/>
    <property type="evidence" value="ECO:0007669"/>
    <property type="project" value="TreeGrafter"/>
</dbReference>
<dbReference type="AlphaFoldDB" id="A0A226EW73"/>
<proteinExistence type="predicted"/>